<accession>A0A086MWX4</accession>
<dbReference type="InterPro" id="IPR044140">
    <property type="entry name" value="ProRS_anticodon_short"/>
</dbReference>
<dbReference type="CDD" id="cd00779">
    <property type="entry name" value="ProRS_core_prok"/>
    <property type="match status" value="1"/>
</dbReference>
<sequence length="567" mass="61295">MANAQVQRMSKLMAKTLRDDPADAEVLSHKLLVRAGYVRRTAAGLWSWLPLGKKVLGNVERIVREEMDAIGAQEVQLPALLPREPYEATGRWEEYGPELFRLQDRKGGDYLLGPTHEEIFTLLVKDQASSYKDLPVILYQIQNKYRDEARPRAGILRGREFLMKDSYSFDVADEGLAESYALHRAAYQSIFERLGLDYRICAATAGAMGGSKSEEFLAPAEAGEDTFADCPNCDFAANTEAITYALTPVDATDAPAAEDIPTPDTPTIETLAASLGVPASATLKNLLVKVDGEIVAVGVPGDREVDMDKVEAHFAPAAVELVTAEDFVGRPDLVRGYVGPQGLGEKVKYIADPRVAPGTAWITGANKEHTHAKNVVAGRDFEVDAYVDVVVVREGDPCPKCGTGLKLDRAIEIGHIFQLGRKYTDALRLDVLGQNGKPARVTMGSYGIGVSRAVAALAEQHADEKGLVWSKEVAPADVHVVAAGKALQTELALEVSEKLSAAGVRVLVDDRAGVSPGVKFTDAELIGVPQILVAGRRSAEGVVELKDRRTGEREEVTVEEAITRLTN</sequence>
<evidence type="ECO:0000256" key="6">
    <source>
        <dbReference type="ARBA" id="ARBA00022840"/>
    </source>
</evidence>
<dbReference type="InterPro" id="IPR007214">
    <property type="entry name" value="YbaK/aa-tRNA-synth-assoc-dom"/>
</dbReference>
<dbReference type="SUPFAM" id="SSF55826">
    <property type="entry name" value="YbaK/ProRS associated domain"/>
    <property type="match status" value="1"/>
</dbReference>
<dbReference type="PRINTS" id="PR01046">
    <property type="entry name" value="TRNASYNTHPRO"/>
</dbReference>
<evidence type="ECO:0000313" key="14">
    <source>
        <dbReference type="EMBL" id="KFG73392.1"/>
    </source>
</evidence>
<name>A0A086MWX4_9ACTN</name>
<dbReference type="PROSITE" id="PS50862">
    <property type="entry name" value="AA_TRNA_LIGASE_II"/>
    <property type="match status" value="1"/>
</dbReference>
<dbReference type="SUPFAM" id="SSF52954">
    <property type="entry name" value="Class II aaRS ABD-related"/>
    <property type="match status" value="1"/>
</dbReference>
<dbReference type="InterPro" id="IPR002314">
    <property type="entry name" value="aa-tRNA-synt_IIb"/>
</dbReference>
<comment type="function">
    <text evidence="10 12">Catalyzes the attachment of proline to tRNA(Pro) in a two-step reaction: proline is first activated by ATP to form Pro-AMP and then transferred to the acceptor end of tRNA(Pro). As ProRS can inadvertently accommodate and process non-cognate amino acids such as alanine and cysteine, to avoid such errors it has two additional distinct editing activities against alanine. One activity is designated as 'pretransfer' editing and involves the tRNA(Pro)-independent hydrolysis of activated Ala-AMP. The other activity is designated 'posttransfer' editing and involves deacylation of mischarged Ala-tRNA(Pro). The misacylated Cys-tRNA(Pro) is not edited by ProRS.</text>
</comment>
<dbReference type="GO" id="GO:0005829">
    <property type="term" value="C:cytosol"/>
    <property type="evidence" value="ECO:0007669"/>
    <property type="project" value="TreeGrafter"/>
</dbReference>
<dbReference type="GO" id="GO:0005524">
    <property type="term" value="F:ATP binding"/>
    <property type="evidence" value="ECO:0007669"/>
    <property type="project" value="UniProtKB-UniRule"/>
</dbReference>
<comment type="domain">
    <text evidence="12">Consists of three domains: the N-terminal catalytic domain, the editing domain and the C-terminal anticodon-binding domain.</text>
</comment>
<keyword evidence="5 12" id="KW-0547">Nucleotide-binding</keyword>
<dbReference type="EC" id="6.1.1.15" evidence="12"/>
<evidence type="ECO:0000256" key="7">
    <source>
        <dbReference type="ARBA" id="ARBA00022917"/>
    </source>
</evidence>
<comment type="catalytic activity">
    <reaction evidence="9 12">
        <text>tRNA(Pro) + L-proline + ATP = L-prolyl-tRNA(Pro) + AMP + diphosphate</text>
        <dbReference type="Rhea" id="RHEA:14305"/>
        <dbReference type="Rhea" id="RHEA-COMP:9700"/>
        <dbReference type="Rhea" id="RHEA-COMP:9702"/>
        <dbReference type="ChEBI" id="CHEBI:30616"/>
        <dbReference type="ChEBI" id="CHEBI:33019"/>
        <dbReference type="ChEBI" id="CHEBI:60039"/>
        <dbReference type="ChEBI" id="CHEBI:78442"/>
        <dbReference type="ChEBI" id="CHEBI:78532"/>
        <dbReference type="ChEBI" id="CHEBI:456215"/>
        <dbReference type="EC" id="6.1.1.15"/>
    </reaction>
</comment>
<dbReference type="Proteomes" id="UP000029095">
    <property type="component" value="Unassembled WGS sequence"/>
</dbReference>
<evidence type="ECO:0000259" key="13">
    <source>
        <dbReference type="PROSITE" id="PS50862"/>
    </source>
</evidence>
<reference evidence="14 15" key="1">
    <citation type="submission" date="2014-05" db="EMBL/GenBank/DDBJ databases">
        <title>Complete genome sequence of the Streptomyces mutabilis TRM45540.</title>
        <authorList>
            <person name="Luo X."/>
            <person name="Zhang L."/>
        </authorList>
    </citation>
    <scope>NUCLEOTIDE SEQUENCE [LARGE SCALE GENOMIC DNA]</scope>
    <source>
        <strain evidence="14 15">TRM45540</strain>
    </source>
</reference>
<dbReference type="HAMAP" id="MF_01569">
    <property type="entry name" value="Pro_tRNA_synth_type1"/>
    <property type="match status" value="1"/>
</dbReference>
<comment type="similarity">
    <text evidence="11 12">Belongs to the class-II aminoacyl-tRNA synthetase family. ProS type 1 subfamily.</text>
</comment>
<keyword evidence="7 12" id="KW-0648">Protein biosynthesis</keyword>
<evidence type="ECO:0000313" key="15">
    <source>
        <dbReference type="Proteomes" id="UP000029095"/>
    </source>
</evidence>
<dbReference type="NCBIfam" id="NF006625">
    <property type="entry name" value="PRK09194.1"/>
    <property type="match status" value="1"/>
</dbReference>
<dbReference type="InterPro" id="IPR050062">
    <property type="entry name" value="Pro-tRNA_synthetase"/>
</dbReference>
<dbReference type="Gene3D" id="3.90.960.10">
    <property type="entry name" value="YbaK/aminoacyl-tRNA synthetase-associated domain"/>
    <property type="match status" value="1"/>
</dbReference>
<keyword evidence="8 12" id="KW-0030">Aminoacyl-tRNA synthetase</keyword>
<comment type="subunit">
    <text evidence="2 12">Homodimer.</text>
</comment>
<evidence type="ECO:0000256" key="3">
    <source>
        <dbReference type="ARBA" id="ARBA00022490"/>
    </source>
</evidence>
<proteinExistence type="inferred from homology"/>
<evidence type="ECO:0000256" key="2">
    <source>
        <dbReference type="ARBA" id="ARBA00011738"/>
    </source>
</evidence>
<dbReference type="CDD" id="cd00861">
    <property type="entry name" value="ProRS_anticodon_short"/>
    <property type="match status" value="1"/>
</dbReference>
<dbReference type="InterPro" id="IPR004154">
    <property type="entry name" value="Anticodon-bd"/>
</dbReference>
<dbReference type="NCBIfam" id="TIGR00409">
    <property type="entry name" value="proS_fam_II"/>
    <property type="match status" value="1"/>
</dbReference>
<dbReference type="RefSeq" id="WP_043379277.1">
    <property type="nucleotide sequence ID" value="NZ_KN039947.1"/>
</dbReference>
<evidence type="ECO:0000256" key="12">
    <source>
        <dbReference type="HAMAP-Rule" id="MF_01569"/>
    </source>
</evidence>
<dbReference type="SUPFAM" id="SSF55681">
    <property type="entry name" value="Class II aaRS and biotin synthetases"/>
    <property type="match status" value="1"/>
</dbReference>
<dbReference type="EMBL" id="JNFQ01000002">
    <property type="protein sequence ID" value="KFG73392.1"/>
    <property type="molecule type" value="Genomic_DNA"/>
</dbReference>
<dbReference type="InterPro" id="IPR004500">
    <property type="entry name" value="Pro-tRNA-synth_IIa_bac-type"/>
</dbReference>
<gene>
    <name evidence="12" type="primary">proS</name>
    <name evidence="14" type="ORF">FM21_21520</name>
</gene>
<evidence type="ECO:0000256" key="4">
    <source>
        <dbReference type="ARBA" id="ARBA00022598"/>
    </source>
</evidence>
<dbReference type="Gene3D" id="3.40.50.800">
    <property type="entry name" value="Anticodon-binding domain"/>
    <property type="match status" value="1"/>
</dbReference>
<dbReference type="InterPro" id="IPR045864">
    <property type="entry name" value="aa-tRNA-synth_II/BPL/LPL"/>
</dbReference>
<keyword evidence="4 12" id="KW-0436">Ligase</keyword>
<dbReference type="FunFam" id="3.30.930.10:FF:000066">
    <property type="entry name" value="Proline--tRNA ligase"/>
    <property type="match status" value="1"/>
</dbReference>
<evidence type="ECO:0000256" key="5">
    <source>
        <dbReference type="ARBA" id="ARBA00022741"/>
    </source>
</evidence>
<comment type="caution">
    <text evidence="14">The sequence shown here is derived from an EMBL/GenBank/DDBJ whole genome shotgun (WGS) entry which is preliminary data.</text>
</comment>
<evidence type="ECO:0000256" key="8">
    <source>
        <dbReference type="ARBA" id="ARBA00023146"/>
    </source>
</evidence>
<dbReference type="STRING" id="1915400.FM21_21520"/>
<dbReference type="HOGENOM" id="CLU_016739_0_0_11"/>
<dbReference type="GO" id="GO:0006433">
    <property type="term" value="P:prolyl-tRNA aminoacylation"/>
    <property type="evidence" value="ECO:0007669"/>
    <property type="project" value="UniProtKB-UniRule"/>
</dbReference>
<dbReference type="Pfam" id="PF04073">
    <property type="entry name" value="tRNA_edit"/>
    <property type="match status" value="1"/>
</dbReference>
<dbReference type="PANTHER" id="PTHR42753">
    <property type="entry name" value="MITOCHONDRIAL RIBOSOME PROTEIN L39/PROLYL-TRNA LIGASE FAMILY MEMBER"/>
    <property type="match status" value="1"/>
</dbReference>
<dbReference type="PANTHER" id="PTHR42753:SF2">
    <property type="entry name" value="PROLINE--TRNA LIGASE"/>
    <property type="match status" value="1"/>
</dbReference>
<dbReference type="Pfam" id="PF00587">
    <property type="entry name" value="tRNA-synt_2b"/>
    <property type="match status" value="1"/>
</dbReference>
<dbReference type="FunFam" id="3.30.930.10:FF:000065">
    <property type="entry name" value="Proline--tRNA ligase"/>
    <property type="match status" value="1"/>
</dbReference>
<dbReference type="AlphaFoldDB" id="A0A086MWX4"/>
<dbReference type="GO" id="GO:0002161">
    <property type="term" value="F:aminoacyl-tRNA deacylase activity"/>
    <property type="evidence" value="ECO:0007669"/>
    <property type="project" value="InterPro"/>
</dbReference>
<evidence type="ECO:0000256" key="9">
    <source>
        <dbReference type="ARBA" id="ARBA00047671"/>
    </source>
</evidence>
<dbReference type="InterPro" id="IPR033730">
    <property type="entry name" value="ProRS_core_prok"/>
</dbReference>
<comment type="subcellular location">
    <subcellularLocation>
        <location evidence="1 12">Cytoplasm</location>
    </subcellularLocation>
</comment>
<evidence type="ECO:0000256" key="11">
    <source>
        <dbReference type="ARBA" id="ARBA00060755"/>
    </source>
</evidence>
<feature type="domain" description="Aminoacyl-transfer RNA synthetases class-II family profile" evidence="13">
    <location>
        <begin position="58"/>
        <end position="475"/>
    </location>
</feature>
<organism evidence="14 15">
    <name type="scientific">Streptomyces mutabilis</name>
    <dbReference type="NCBI Taxonomy" id="67332"/>
    <lineage>
        <taxon>Bacteria</taxon>
        <taxon>Bacillati</taxon>
        <taxon>Actinomycetota</taxon>
        <taxon>Actinomycetes</taxon>
        <taxon>Kitasatosporales</taxon>
        <taxon>Streptomycetaceae</taxon>
        <taxon>Streptomyces</taxon>
    </lineage>
</organism>
<dbReference type="InterPro" id="IPR036621">
    <property type="entry name" value="Anticodon-bd_dom_sf"/>
</dbReference>
<dbReference type="InterPro" id="IPR023717">
    <property type="entry name" value="Pro-tRNA-Synthase_IIa_type1"/>
</dbReference>
<dbReference type="GO" id="GO:0004827">
    <property type="term" value="F:proline-tRNA ligase activity"/>
    <property type="evidence" value="ECO:0007669"/>
    <property type="project" value="UniProtKB-UniRule"/>
</dbReference>
<evidence type="ECO:0000256" key="1">
    <source>
        <dbReference type="ARBA" id="ARBA00004496"/>
    </source>
</evidence>
<dbReference type="Pfam" id="PF03129">
    <property type="entry name" value="HGTP_anticodon"/>
    <property type="match status" value="1"/>
</dbReference>
<dbReference type="InterPro" id="IPR036754">
    <property type="entry name" value="YbaK/aa-tRNA-synt-asso_dom_sf"/>
</dbReference>
<dbReference type="Gene3D" id="3.30.930.10">
    <property type="entry name" value="Bira Bifunctional Protein, Domain 2"/>
    <property type="match status" value="2"/>
</dbReference>
<evidence type="ECO:0000256" key="10">
    <source>
        <dbReference type="ARBA" id="ARBA00053664"/>
    </source>
</evidence>
<dbReference type="InterPro" id="IPR006195">
    <property type="entry name" value="aa-tRNA-synth_II"/>
</dbReference>
<keyword evidence="3 12" id="KW-0963">Cytoplasm</keyword>
<protein>
    <recommendedName>
        <fullName evidence="12">Proline--tRNA ligase</fullName>
        <ecNumber evidence="12">6.1.1.15</ecNumber>
    </recommendedName>
    <alternativeName>
        <fullName evidence="12">Prolyl-tRNA synthetase</fullName>
        <shortName evidence="12">ProRS</shortName>
    </alternativeName>
</protein>
<dbReference type="InterPro" id="IPR002316">
    <property type="entry name" value="Pro-tRNA-ligase_IIa"/>
</dbReference>
<keyword evidence="6 12" id="KW-0067">ATP-binding</keyword>
<keyword evidence="15" id="KW-1185">Reference proteome</keyword>